<evidence type="ECO:0000256" key="8">
    <source>
        <dbReference type="ARBA" id="ARBA00032272"/>
    </source>
</evidence>
<keyword evidence="13" id="KW-1185">Reference proteome</keyword>
<dbReference type="GO" id="GO:0019693">
    <property type="term" value="P:ribose phosphate metabolic process"/>
    <property type="evidence" value="ECO:0007669"/>
    <property type="project" value="TreeGrafter"/>
</dbReference>
<dbReference type="PANTHER" id="PTHR11839:SF18">
    <property type="entry name" value="NUDIX HYDROLASE DOMAIN-CONTAINING PROTEIN"/>
    <property type="match status" value="1"/>
</dbReference>
<name>I3YSR0_AEQSU</name>
<evidence type="ECO:0000256" key="4">
    <source>
        <dbReference type="ARBA" id="ARBA00011738"/>
    </source>
</evidence>
<keyword evidence="6" id="KW-0378">Hydrolase</keyword>
<dbReference type="InterPro" id="IPR000086">
    <property type="entry name" value="NUDIX_hydrolase_dom"/>
</dbReference>
<evidence type="ECO:0000256" key="9">
    <source>
        <dbReference type="PIRSR" id="PIRSR604385-2"/>
    </source>
</evidence>
<gene>
    <name evidence="12" type="ordered locus">Aeqsu_0516</name>
</gene>
<reference evidence="12 13" key="1">
    <citation type="submission" date="2012-06" db="EMBL/GenBank/DDBJ databases">
        <title>The complete genome of Aequorivita sublithincola DSM 14238.</title>
        <authorList>
            <consortium name="US DOE Joint Genome Institute (JGI-PGF)"/>
            <person name="Lucas S."/>
            <person name="Copeland A."/>
            <person name="Lapidus A."/>
            <person name="Goodwin L."/>
            <person name="Pitluck S."/>
            <person name="Peters L."/>
            <person name="Munk A.C.C."/>
            <person name="Kyrpides N."/>
            <person name="Mavromatis K."/>
            <person name="Pagani I."/>
            <person name="Ivanova N."/>
            <person name="Ovchinnikova G."/>
            <person name="Zeytun A."/>
            <person name="Detter J.C."/>
            <person name="Han C."/>
            <person name="Land M."/>
            <person name="Hauser L."/>
            <person name="Markowitz V."/>
            <person name="Cheng J.-F."/>
            <person name="Hugenholtz P."/>
            <person name="Woyke T."/>
            <person name="Wu D."/>
            <person name="Tindall B."/>
            <person name="Faehnrich R."/>
            <person name="Brambilla E."/>
            <person name="Klenk H.-P."/>
            <person name="Eisen J.A."/>
        </authorList>
    </citation>
    <scope>NUCLEOTIDE SEQUENCE [LARGE SCALE GENOMIC DNA]</scope>
    <source>
        <strain evidence="13">DSM 14238 / LMG 21431 / ACAM 643 / 9-3</strain>
    </source>
</reference>
<evidence type="ECO:0000256" key="10">
    <source>
        <dbReference type="PIRSR" id="PIRSR604385-3"/>
    </source>
</evidence>
<evidence type="ECO:0000313" key="12">
    <source>
        <dbReference type="EMBL" id="AFL80028.1"/>
    </source>
</evidence>
<dbReference type="Pfam" id="PF00293">
    <property type="entry name" value="NUDIX"/>
    <property type="match status" value="1"/>
</dbReference>
<evidence type="ECO:0000256" key="1">
    <source>
        <dbReference type="ARBA" id="ARBA00000847"/>
    </source>
</evidence>
<organism evidence="12 13">
    <name type="scientific">Aequorivita sublithincola (strain DSM 14238 / LMG 21431 / ACAM 643 / 9-3)</name>
    <dbReference type="NCBI Taxonomy" id="746697"/>
    <lineage>
        <taxon>Bacteria</taxon>
        <taxon>Pseudomonadati</taxon>
        <taxon>Bacteroidota</taxon>
        <taxon>Flavobacteriia</taxon>
        <taxon>Flavobacteriales</taxon>
        <taxon>Flavobacteriaceae</taxon>
        <taxon>Aequorivita</taxon>
    </lineage>
</organism>
<feature type="binding site" evidence="9">
    <location>
        <position position="181"/>
    </location>
    <ligand>
        <name>Mg(2+)</name>
        <dbReference type="ChEBI" id="CHEBI:18420"/>
        <label>1</label>
    </ligand>
</feature>
<comment type="subunit">
    <text evidence="4">Homodimer.</text>
</comment>
<dbReference type="eggNOG" id="COG0494">
    <property type="taxonomic scope" value="Bacteria"/>
</dbReference>
<dbReference type="PROSITE" id="PS00893">
    <property type="entry name" value="NUDIX_BOX"/>
    <property type="match status" value="1"/>
</dbReference>
<dbReference type="KEGG" id="asl:Aeqsu_0516"/>
<dbReference type="Proteomes" id="UP000006049">
    <property type="component" value="Chromosome"/>
</dbReference>
<dbReference type="PROSITE" id="PS51462">
    <property type="entry name" value="NUDIX"/>
    <property type="match status" value="1"/>
</dbReference>
<evidence type="ECO:0000256" key="7">
    <source>
        <dbReference type="ARBA" id="ARBA00032162"/>
    </source>
</evidence>
<dbReference type="Gene3D" id="3.90.79.10">
    <property type="entry name" value="Nucleoside Triphosphate Pyrophosphohydrolase"/>
    <property type="match status" value="1"/>
</dbReference>
<feature type="binding site" evidence="9">
    <location>
        <position position="128"/>
    </location>
    <ligand>
        <name>Mg(2+)</name>
        <dbReference type="ChEBI" id="CHEBI:18420"/>
        <label>1</label>
    </ligand>
</feature>
<comment type="catalytic activity">
    <reaction evidence="1">
        <text>GDP-alpha-D-mannose + H2O = alpha-D-mannose 1-phosphate + GMP + 2 H(+)</text>
        <dbReference type="Rhea" id="RHEA:27978"/>
        <dbReference type="ChEBI" id="CHEBI:15377"/>
        <dbReference type="ChEBI" id="CHEBI:15378"/>
        <dbReference type="ChEBI" id="CHEBI:57527"/>
        <dbReference type="ChEBI" id="CHEBI:58115"/>
        <dbReference type="ChEBI" id="CHEBI:58409"/>
    </reaction>
</comment>
<keyword evidence="9" id="KW-0479">Metal-binding</keyword>
<evidence type="ECO:0000259" key="11">
    <source>
        <dbReference type="PROSITE" id="PS51462"/>
    </source>
</evidence>
<keyword evidence="9" id="KW-0460">Magnesium</keyword>
<evidence type="ECO:0000313" key="13">
    <source>
        <dbReference type="Proteomes" id="UP000006049"/>
    </source>
</evidence>
<feature type="domain" description="Nudix hydrolase" evidence="11">
    <location>
        <begin position="72"/>
        <end position="210"/>
    </location>
</feature>
<dbReference type="EMBL" id="CP003280">
    <property type="protein sequence ID" value="AFL80028.1"/>
    <property type="molecule type" value="Genomic_DNA"/>
</dbReference>
<dbReference type="GO" id="GO:0016818">
    <property type="term" value="F:hydrolase activity, acting on acid anhydrides, in phosphorus-containing anhydrides"/>
    <property type="evidence" value="ECO:0007669"/>
    <property type="project" value="InterPro"/>
</dbReference>
<dbReference type="PANTHER" id="PTHR11839">
    <property type="entry name" value="UDP/ADP-SUGAR PYROPHOSPHATASE"/>
    <property type="match status" value="1"/>
</dbReference>
<dbReference type="PATRIC" id="fig|746697.3.peg.516"/>
<sequence>MKNPDTFGVFYILTLPATEMLEGFSFNKLSNMKYSISEEKVVFHDHYKIIKAKVAYDTFEGKQIKTNRLAFERGDSVAILLYEKETKSVLLTNQFRYPTCKNNDGWLLEIPAGSMEENENPNECVTREVMEELGYKITNPKHINTFYSSPGASTERIFLFFSEVSKNDKTEKGGGAEDENEDIQLIRLPASEITSKILEFKDAKTILALQWFLLECSH</sequence>
<feature type="short sequence motif" description="Nudix box" evidence="10">
    <location>
        <begin position="113"/>
        <end position="135"/>
    </location>
</feature>
<comment type="cofactor">
    <cofactor evidence="2 9">
        <name>Mg(2+)</name>
        <dbReference type="ChEBI" id="CHEBI:18420"/>
    </cofactor>
</comment>
<proteinExistence type="inferred from homology"/>
<feature type="binding site" evidence="9">
    <location>
        <position position="112"/>
    </location>
    <ligand>
        <name>Mg(2+)</name>
        <dbReference type="ChEBI" id="CHEBI:18420"/>
        <label>1</label>
    </ligand>
</feature>
<dbReference type="InterPro" id="IPR004385">
    <property type="entry name" value="NDP_pyrophosphatase"/>
</dbReference>
<dbReference type="STRING" id="746697.Aeqsu_0516"/>
<accession>I3YSR0</accession>
<comment type="similarity">
    <text evidence="3">Belongs to the Nudix hydrolase family. NudK subfamily.</text>
</comment>
<dbReference type="SUPFAM" id="SSF55811">
    <property type="entry name" value="Nudix"/>
    <property type="match status" value="1"/>
</dbReference>
<evidence type="ECO:0000256" key="3">
    <source>
        <dbReference type="ARBA" id="ARBA00007275"/>
    </source>
</evidence>
<dbReference type="InterPro" id="IPR020084">
    <property type="entry name" value="NUDIX_hydrolase_CS"/>
</dbReference>
<dbReference type="GO" id="GO:0046872">
    <property type="term" value="F:metal ion binding"/>
    <property type="evidence" value="ECO:0007669"/>
    <property type="project" value="UniProtKB-KW"/>
</dbReference>
<dbReference type="HOGENOM" id="CLU_062658_6_1_10"/>
<evidence type="ECO:0000256" key="2">
    <source>
        <dbReference type="ARBA" id="ARBA00001946"/>
    </source>
</evidence>
<dbReference type="CDD" id="cd24157">
    <property type="entry name" value="NUDIX_GDPMK"/>
    <property type="match status" value="1"/>
</dbReference>
<dbReference type="NCBIfam" id="TIGR00052">
    <property type="entry name" value="nudix-type nucleoside diphosphatase, YffH/AdpP family"/>
    <property type="match status" value="1"/>
</dbReference>
<protein>
    <recommendedName>
        <fullName evidence="5">GDP-mannose pyrophosphatase</fullName>
    </recommendedName>
    <alternativeName>
        <fullName evidence="7">GDP-mannose hydrolase</fullName>
    </alternativeName>
    <alternativeName>
        <fullName evidence="8">GDPMK</fullName>
    </alternativeName>
</protein>
<dbReference type="InterPro" id="IPR015797">
    <property type="entry name" value="NUDIX_hydrolase-like_dom_sf"/>
</dbReference>
<dbReference type="AlphaFoldDB" id="I3YSR0"/>
<dbReference type="GO" id="GO:0006753">
    <property type="term" value="P:nucleoside phosphate metabolic process"/>
    <property type="evidence" value="ECO:0007669"/>
    <property type="project" value="TreeGrafter"/>
</dbReference>
<feature type="binding site" evidence="9">
    <location>
        <position position="132"/>
    </location>
    <ligand>
        <name>Mg(2+)</name>
        <dbReference type="ChEBI" id="CHEBI:18420"/>
        <label>1</label>
    </ligand>
</feature>
<evidence type="ECO:0000256" key="5">
    <source>
        <dbReference type="ARBA" id="ARBA00016377"/>
    </source>
</evidence>
<evidence type="ECO:0000256" key="6">
    <source>
        <dbReference type="ARBA" id="ARBA00022801"/>
    </source>
</evidence>